<feature type="domain" description="GGDEF" evidence="2">
    <location>
        <begin position="204"/>
        <end position="339"/>
    </location>
</feature>
<dbReference type="EMBL" id="JAPKFM010000015">
    <property type="protein sequence ID" value="MCX2965362.1"/>
    <property type="molecule type" value="Genomic_DNA"/>
</dbReference>
<keyword evidence="4" id="KW-1185">Reference proteome</keyword>
<dbReference type="GO" id="GO:1902201">
    <property type="term" value="P:negative regulation of bacterial-type flagellum-dependent cell motility"/>
    <property type="evidence" value="ECO:0007669"/>
    <property type="project" value="TreeGrafter"/>
</dbReference>
<evidence type="ECO:0000256" key="1">
    <source>
        <dbReference type="SAM" id="Phobius"/>
    </source>
</evidence>
<accession>A0A9X3D818</accession>
<evidence type="ECO:0000313" key="3">
    <source>
        <dbReference type="EMBL" id="MCX2965362.1"/>
    </source>
</evidence>
<dbReference type="Proteomes" id="UP001143347">
    <property type="component" value="Unassembled WGS sequence"/>
</dbReference>
<dbReference type="RefSeq" id="WP_266062494.1">
    <property type="nucleotide sequence ID" value="NZ_JAPKFM010000015.1"/>
</dbReference>
<dbReference type="NCBIfam" id="TIGR00254">
    <property type="entry name" value="GGDEF"/>
    <property type="match status" value="1"/>
</dbReference>
<evidence type="ECO:0000259" key="2">
    <source>
        <dbReference type="PROSITE" id="PS50887"/>
    </source>
</evidence>
<reference evidence="3" key="1">
    <citation type="submission" date="2022-10" db="EMBL/GenBank/DDBJ databases">
        <title>WGS of marine actinomycetes from Thailand.</title>
        <authorList>
            <person name="Thawai C."/>
        </authorList>
    </citation>
    <scope>NUCLEOTIDE SEQUENCE</scope>
    <source>
        <strain evidence="3">SW21</strain>
    </source>
</reference>
<dbReference type="GO" id="GO:0052621">
    <property type="term" value="F:diguanylate cyclase activity"/>
    <property type="evidence" value="ECO:0007669"/>
    <property type="project" value="TreeGrafter"/>
</dbReference>
<feature type="transmembrane region" description="Helical" evidence="1">
    <location>
        <begin position="39"/>
        <end position="58"/>
    </location>
</feature>
<dbReference type="InterPro" id="IPR050469">
    <property type="entry name" value="Diguanylate_Cyclase"/>
</dbReference>
<dbReference type="PANTHER" id="PTHR45138">
    <property type="entry name" value="REGULATORY COMPONENTS OF SENSORY TRANSDUCTION SYSTEM"/>
    <property type="match status" value="1"/>
</dbReference>
<dbReference type="InterPro" id="IPR043128">
    <property type="entry name" value="Rev_trsase/Diguanyl_cyclase"/>
</dbReference>
<sequence>MSRRFDQRTLAVLASEVGAIPLLVVAYLSPDFIRPGHRWWVVAIAVYTVISIVVTVAVRPLNDAQFAILSFGGMVGIAASAGAISDDGAAHAVLILLAAIPALSAIESPPRTVVTFVLIAAGLACTVVATRAHSSTAMFVAGGAVILAILVPTYLVTTLRRSLSRALEAQAAISETDPLTGVLNRRGLATRWEQILRDTVESRLPIGFIEADIDYFKSVNDRYGHSVGDATLVAVSQALSEVVPPGTLVARTGGEEFVIVRSVANASELHRLCDDLRVHVAASTSVTVSIGAVSASVSIMVGRPPAVTRDMVDELFAIADRQLYIVKRDGRNSVSVTNTDLISGPIANVAPGRSASWPVADVDEPLDRCPE</sequence>
<dbReference type="PANTHER" id="PTHR45138:SF9">
    <property type="entry name" value="DIGUANYLATE CYCLASE DGCM-RELATED"/>
    <property type="match status" value="1"/>
</dbReference>
<organism evidence="3 4">
    <name type="scientific">Gordonia aquimaris</name>
    <dbReference type="NCBI Taxonomy" id="2984863"/>
    <lineage>
        <taxon>Bacteria</taxon>
        <taxon>Bacillati</taxon>
        <taxon>Actinomycetota</taxon>
        <taxon>Actinomycetes</taxon>
        <taxon>Mycobacteriales</taxon>
        <taxon>Gordoniaceae</taxon>
        <taxon>Gordonia</taxon>
    </lineage>
</organism>
<name>A0A9X3D818_9ACTN</name>
<proteinExistence type="predicted"/>
<feature type="transmembrane region" description="Helical" evidence="1">
    <location>
        <begin position="113"/>
        <end position="132"/>
    </location>
</feature>
<dbReference type="GO" id="GO:0005886">
    <property type="term" value="C:plasma membrane"/>
    <property type="evidence" value="ECO:0007669"/>
    <property type="project" value="TreeGrafter"/>
</dbReference>
<dbReference type="Pfam" id="PF00990">
    <property type="entry name" value="GGDEF"/>
    <property type="match status" value="1"/>
</dbReference>
<keyword evidence="1" id="KW-1133">Transmembrane helix</keyword>
<dbReference type="InterPro" id="IPR000160">
    <property type="entry name" value="GGDEF_dom"/>
</dbReference>
<dbReference type="SMART" id="SM00267">
    <property type="entry name" value="GGDEF"/>
    <property type="match status" value="1"/>
</dbReference>
<dbReference type="InterPro" id="IPR029787">
    <property type="entry name" value="Nucleotide_cyclase"/>
</dbReference>
<dbReference type="Gene3D" id="3.30.70.270">
    <property type="match status" value="1"/>
</dbReference>
<feature type="transmembrane region" description="Helical" evidence="1">
    <location>
        <begin position="65"/>
        <end position="83"/>
    </location>
</feature>
<dbReference type="CDD" id="cd01949">
    <property type="entry name" value="GGDEF"/>
    <property type="match status" value="1"/>
</dbReference>
<dbReference type="SUPFAM" id="SSF55073">
    <property type="entry name" value="Nucleotide cyclase"/>
    <property type="match status" value="1"/>
</dbReference>
<evidence type="ECO:0000313" key="4">
    <source>
        <dbReference type="Proteomes" id="UP001143347"/>
    </source>
</evidence>
<comment type="caution">
    <text evidence="3">The sequence shown here is derived from an EMBL/GenBank/DDBJ whole genome shotgun (WGS) entry which is preliminary data.</text>
</comment>
<protein>
    <submittedName>
        <fullName evidence="3">GGDEF domain-containing protein</fullName>
    </submittedName>
</protein>
<dbReference type="AlphaFoldDB" id="A0A9X3D818"/>
<gene>
    <name evidence="3" type="ORF">OSB52_14795</name>
</gene>
<feature type="transmembrane region" description="Helical" evidence="1">
    <location>
        <begin position="138"/>
        <end position="157"/>
    </location>
</feature>
<dbReference type="PROSITE" id="PS50887">
    <property type="entry name" value="GGDEF"/>
    <property type="match status" value="1"/>
</dbReference>
<feature type="transmembrane region" description="Helical" evidence="1">
    <location>
        <begin position="89"/>
        <end position="106"/>
    </location>
</feature>
<feature type="transmembrane region" description="Helical" evidence="1">
    <location>
        <begin position="9"/>
        <end position="27"/>
    </location>
</feature>
<dbReference type="GO" id="GO:0043709">
    <property type="term" value="P:cell adhesion involved in single-species biofilm formation"/>
    <property type="evidence" value="ECO:0007669"/>
    <property type="project" value="TreeGrafter"/>
</dbReference>
<keyword evidence="1" id="KW-0472">Membrane</keyword>
<keyword evidence="1" id="KW-0812">Transmembrane</keyword>